<protein>
    <recommendedName>
        <fullName evidence="3">C-terminal of Roc (COR) domain-containing protein</fullName>
    </recommendedName>
</protein>
<proteinExistence type="predicted"/>
<dbReference type="SUPFAM" id="SSF52540">
    <property type="entry name" value="P-loop containing nucleoside triphosphate hydrolases"/>
    <property type="match status" value="1"/>
</dbReference>
<gene>
    <name evidence="1" type="ORF">CSSPJE1EN1_LOCUS17780</name>
</gene>
<dbReference type="SUPFAM" id="SSF52047">
    <property type="entry name" value="RNI-like"/>
    <property type="match status" value="1"/>
</dbReference>
<dbReference type="EMBL" id="OZ020099">
    <property type="protein sequence ID" value="CAK9272302.1"/>
    <property type="molecule type" value="Genomic_DNA"/>
</dbReference>
<dbReference type="Proteomes" id="UP001497444">
    <property type="component" value="Chromosome 4"/>
</dbReference>
<dbReference type="InterPro" id="IPR027417">
    <property type="entry name" value="P-loop_NTPase"/>
</dbReference>
<dbReference type="InterPro" id="IPR032675">
    <property type="entry name" value="LRR_dom_sf"/>
</dbReference>
<dbReference type="Gene3D" id="3.80.10.10">
    <property type="entry name" value="Ribonuclease Inhibitor"/>
    <property type="match status" value="1"/>
</dbReference>
<evidence type="ECO:0008006" key="3">
    <source>
        <dbReference type="Google" id="ProtNLM"/>
    </source>
</evidence>
<evidence type="ECO:0000313" key="1">
    <source>
        <dbReference type="EMBL" id="CAK9272302.1"/>
    </source>
</evidence>
<name>A0ABP0WZS3_9BRYO</name>
<dbReference type="Gene3D" id="3.40.50.300">
    <property type="entry name" value="P-loop containing nucleotide triphosphate hydrolases"/>
    <property type="match status" value="1"/>
</dbReference>
<dbReference type="PANTHER" id="PTHR47679">
    <property type="entry name" value="PROTEIN TORNADO 1"/>
    <property type="match status" value="1"/>
</dbReference>
<evidence type="ECO:0000313" key="2">
    <source>
        <dbReference type="Proteomes" id="UP001497444"/>
    </source>
</evidence>
<sequence length="1291" mass="144579">MADAIITDVVQEVSRILTASDVVVDTLEIHISYNRPTKEGGTTDYISLDMTYHQCKADSSEGRLEQPQVDGDVKREWSLSGRDDLKELVSIVVESTNVKAIHVRIVSLPDTHDVIEQFLQGLCTNHTIVRAWLQVASTQNTTIDVLDKSADMLCHNIGLQDFDLNPFNIEGTTKHSGFGNALKMNHTLTSLAFNFSDSFIKLDLEELVRPLIMDENGHQANSTLTTLAITGLSAMSSVGATFARMLRKNSSIKHLDLRWSLTSESDVQELIRSLVENHSLETLGLRACDGVKGSVFPTIMDVLLVNFTLKAIGLGDTPLHAKGKHLAINEQLRRNAMSKELHLKELEMAKPTSARVIFCGSPYAGKTTLRKAVVHSIEHRSIISKSILNPCKDFMMKKIDGGQRLIQGGKQLTHRTRGIEVHSLKSSEGIRWSIWDMGGQEEFHGFHYFILPDLSDTGNPSLFLLVCSPYVLRDEGFPSKEEVKLPIQIQNELEYWLRFIASKSRSTISFRPKVIVVLTHSDKVPGLVALAQGCVRSLKEQFAKLLDVWSEPIAVEGFSTQLASNVASVIEDNIVNLLKALPPVYKVCSNVRSALKGWMVRNPKSPMMNWKTFSELCQETDLPGLVKVTAEGSMVEARRKAVATSMHNSGDVIYFEDLDFLVVDLDWFCHRVMGHLIKLSDDRSKLATATNPDGFTSRAYLENVLADSLKSSRELAYGGCALDVTAENLVQLMLRLELCFEDTTRSHGVGKLFIPTIFDVGQSAVSWNWSPNNQNANSTYFGRRLQCDDPICTFIPQGFFCQLQVALQNNFLKVDKEMRAVYKPKRDFIYVMLNGVEIVMDYNANVGTHIDVLVCSHEKSFDEALDIVHGHVIEKIRQRCAAADGCQGVALVEGVIRTECVKRRMSFRERRHQAVLLEELKEAILSHGIGYQHPWDELREGKNVILDVGWESAKNLMGTREREHLVRRGLQGIDEIGGAHQDQSTVISRGWLSSSSSSSILGSYLKPPSNNQHMTIYTPSDLLTGTNRLQGDIQELDPSPQHQDKPVGELACEIQKLSTVVHDTRNLMYSTHNLVKNDVLSVTRLIWDLMLNSSQRHVPRIVLFTKQDASFKQKLITQLVPGMKALQLHLLCEYKGREHIVEGQAGCEVIVQEEDWKKVHELVVEGLKWVFLAAKVGAHIAMGLENMVPNPKMEYGKAVVTFGEGVLKDPPIDWAPVAPGKLVRDEAFAIRTAERASAEQWLVNFLKDKDILNKFGLQRVIYKDRGELGWICRKHFDQGMHVGELDGFPCP</sequence>
<organism evidence="1 2">
    <name type="scientific">Sphagnum jensenii</name>
    <dbReference type="NCBI Taxonomy" id="128206"/>
    <lineage>
        <taxon>Eukaryota</taxon>
        <taxon>Viridiplantae</taxon>
        <taxon>Streptophyta</taxon>
        <taxon>Embryophyta</taxon>
        <taxon>Bryophyta</taxon>
        <taxon>Sphagnophytina</taxon>
        <taxon>Sphagnopsida</taxon>
        <taxon>Sphagnales</taxon>
        <taxon>Sphagnaceae</taxon>
        <taxon>Sphagnum</taxon>
    </lineage>
</organism>
<keyword evidence="2" id="KW-1185">Reference proteome</keyword>
<dbReference type="PANTHER" id="PTHR47679:SF1">
    <property type="entry name" value="PROTEIN TORNADO 1"/>
    <property type="match status" value="1"/>
</dbReference>
<reference evidence="1" key="1">
    <citation type="submission" date="2024-02" db="EMBL/GenBank/DDBJ databases">
        <authorList>
            <consortium name="ELIXIR-Norway"/>
            <consortium name="Elixir Norway"/>
        </authorList>
    </citation>
    <scope>NUCLEOTIDE SEQUENCE</scope>
</reference>
<accession>A0ABP0WZS3</accession>